<dbReference type="Pfam" id="PF00328">
    <property type="entry name" value="His_Phos_2"/>
    <property type="match status" value="1"/>
</dbReference>
<evidence type="ECO:0000256" key="9">
    <source>
        <dbReference type="ARBA" id="ARBA00041857"/>
    </source>
</evidence>
<comment type="catalytic activity">
    <reaction evidence="14">
        <text>1D-myo-inositol 1,2,4,5,6-pentakisphosphate + H2O = 1D-myo-inositol 1,2,5,6-tetrakisphosphate + phosphate</text>
        <dbReference type="Rhea" id="RHEA:77115"/>
        <dbReference type="ChEBI" id="CHEBI:15377"/>
        <dbReference type="ChEBI" id="CHEBI:43474"/>
        <dbReference type="ChEBI" id="CHEBI:57798"/>
        <dbReference type="ChEBI" id="CHEBI:195535"/>
    </reaction>
    <physiologicalReaction direction="left-to-right" evidence="14">
        <dbReference type="Rhea" id="RHEA:77116"/>
    </physiologicalReaction>
</comment>
<keyword evidence="8" id="KW-0325">Glycoprotein</keyword>
<dbReference type="GO" id="GO:0005576">
    <property type="term" value="C:extracellular region"/>
    <property type="evidence" value="ECO:0007669"/>
    <property type="project" value="UniProtKB-SubCell"/>
</dbReference>
<keyword evidence="6" id="KW-0378">Hydrolase</keyword>
<evidence type="ECO:0000256" key="14">
    <source>
        <dbReference type="ARBA" id="ARBA00043748"/>
    </source>
</evidence>
<keyword evidence="20" id="KW-0472">Membrane</keyword>
<evidence type="ECO:0000256" key="12">
    <source>
        <dbReference type="ARBA" id="ARBA00043675"/>
    </source>
</evidence>
<organism evidence="21 22">
    <name type="scientific">Pleurostoma richardsiae</name>
    <dbReference type="NCBI Taxonomy" id="41990"/>
    <lineage>
        <taxon>Eukaryota</taxon>
        <taxon>Fungi</taxon>
        <taxon>Dikarya</taxon>
        <taxon>Ascomycota</taxon>
        <taxon>Pezizomycotina</taxon>
        <taxon>Sordariomycetes</taxon>
        <taxon>Sordariomycetidae</taxon>
        <taxon>Calosphaeriales</taxon>
        <taxon>Pleurostomataceae</taxon>
        <taxon>Pleurostoma</taxon>
    </lineage>
</organism>
<comment type="catalytic activity">
    <reaction evidence="11">
        <text>1D-myo-inositol 1,2,5,6-tetrakisphosphate + H2O = 1D-myo-inositol 1,2,6-trisphosphate + phosphate</text>
        <dbReference type="Rhea" id="RHEA:77119"/>
        <dbReference type="ChEBI" id="CHEBI:15377"/>
        <dbReference type="ChEBI" id="CHEBI:43474"/>
        <dbReference type="ChEBI" id="CHEBI:195535"/>
        <dbReference type="ChEBI" id="CHEBI:195537"/>
    </reaction>
    <physiologicalReaction direction="left-to-right" evidence="11">
        <dbReference type="Rhea" id="RHEA:77120"/>
    </physiologicalReaction>
</comment>
<comment type="similarity">
    <text evidence="2">Belongs to the histidine acid phosphatase family.</text>
</comment>
<dbReference type="EC" id="3.1.3.8" evidence="4"/>
<reference evidence="21" key="1">
    <citation type="submission" date="2022-07" db="EMBL/GenBank/DDBJ databases">
        <title>Fungi with potential for degradation of polypropylene.</title>
        <authorList>
            <person name="Gostincar C."/>
        </authorList>
    </citation>
    <scope>NUCLEOTIDE SEQUENCE</scope>
    <source>
        <strain evidence="21">EXF-13308</strain>
    </source>
</reference>
<dbReference type="GO" id="GO:0003993">
    <property type="term" value="F:acid phosphatase activity"/>
    <property type="evidence" value="ECO:0007669"/>
    <property type="project" value="TreeGrafter"/>
</dbReference>
<dbReference type="Gene3D" id="3.40.50.1240">
    <property type="entry name" value="Phosphoglycerate mutase-like"/>
    <property type="match status" value="1"/>
</dbReference>
<gene>
    <name evidence="21" type="ORF">NKR23_g8292</name>
</gene>
<dbReference type="PANTHER" id="PTHR20963:SF24">
    <property type="entry name" value="3-PHYTASE B"/>
    <property type="match status" value="1"/>
</dbReference>
<evidence type="ECO:0000256" key="3">
    <source>
        <dbReference type="ARBA" id="ARBA00011245"/>
    </source>
</evidence>
<evidence type="ECO:0000256" key="6">
    <source>
        <dbReference type="ARBA" id="ARBA00022801"/>
    </source>
</evidence>
<comment type="catalytic activity">
    <reaction evidence="12">
        <text>1D-myo-inositol 1,2-bisphosphate + H2O = 1D-myo-inositol 2-phosphate + phosphate</text>
        <dbReference type="Rhea" id="RHEA:77135"/>
        <dbReference type="ChEBI" id="CHEBI:15377"/>
        <dbReference type="ChEBI" id="CHEBI:43474"/>
        <dbReference type="ChEBI" id="CHEBI:84142"/>
        <dbReference type="ChEBI" id="CHEBI:195539"/>
    </reaction>
    <physiologicalReaction direction="left-to-right" evidence="12">
        <dbReference type="Rhea" id="RHEA:77136"/>
    </physiologicalReaction>
</comment>
<feature type="transmembrane region" description="Helical" evidence="20">
    <location>
        <begin position="55"/>
        <end position="74"/>
    </location>
</feature>
<comment type="subcellular location">
    <subcellularLocation>
        <location evidence="1">Secreted</location>
    </subcellularLocation>
</comment>
<comment type="catalytic activity">
    <reaction evidence="15">
        <text>1D-myo-inositol hexakisphosphate + H2O = 1D-myo-inositol 1,2,4,5,6-pentakisphosphate + phosphate</text>
        <dbReference type="Rhea" id="RHEA:16989"/>
        <dbReference type="ChEBI" id="CHEBI:15377"/>
        <dbReference type="ChEBI" id="CHEBI:43474"/>
        <dbReference type="ChEBI" id="CHEBI:57798"/>
        <dbReference type="ChEBI" id="CHEBI:58130"/>
        <dbReference type="EC" id="3.1.3.8"/>
    </reaction>
    <physiologicalReaction direction="left-to-right" evidence="15">
        <dbReference type="Rhea" id="RHEA:16990"/>
    </physiologicalReaction>
</comment>
<evidence type="ECO:0000256" key="16">
    <source>
        <dbReference type="ARBA" id="ARBA00044106"/>
    </source>
</evidence>
<comment type="subunit">
    <text evidence="3">Monomer.</text>
</comment>
<evidence type="ECO:0000256" key="20">
    <source>
        <dbReference type="SAM" id="Phobius"/>
    </source>
</evidence>
<dbReference type="InterPro" id="IPR016274">
    <property type="entry name" value="Histidine_acid_Pase_euk"/>
</dbReference>
<evidence type="ECO:0000256" key="10">
    <source>
        <dbReference type="ARBA" id="ARBA00042300"/>
    </source>
</evidence>
<evidence type="ECO:0000256" key="8">
    <source>
        <dbReference type="ARBA" id="ARBA00023180"/>
    </source>
</evidence>
<keyword evidence="7 19" id="KW-1015">Disulfide bond</keyword>
<dbReference type="GO" id="GO:0016158">
    <property type="term" value="F:inositol hexakisphosphate 3-phosphatase activity"/>
    <property type="evidence" value="ECO:0007669"/>
    <property type="project" value="UniProtKB-EC"/>
</dbReference>
<evidence type="ECO:0000256" key="4">
    <source>
        <dbReference type="ARBA" id="ARBA00012632"/>
    </source>
</evidence>
<feature type="disulfide bond" evidence="19">
    <location>
        <begin position="318"/>
        <end position="335"/>
    </location>
</feature>
<dbReference type="Proteomes" id="UP001174694">
    <property type="component" value="Unassembled WGS sequence"/>
</dbReference>
<dbReference type="InterPro" id="IPR029033">
    <property type="entry name" value="His_PPase_superfam"/>
</dbReference>
<evidence type="ECO:0000313" key="21">
    <source>
        <dbReference type="EMBL" id="KAJ9138872.1"/>
    </source>
</evidence>
<evidence type="ECO:0000256" key="2">
    <source>
        <dbReference type="ARBA" id="ARBA00005375"/>
    </source>
</evidence>
<feature type="active site" description="Proton donor" evidence="18">
    <location>
        <position position="415"/>
    </location>
</feature>
<dbReference type="SUPFAM" id="SSF53254">
    <property type="entry name" value="Phosphoglycerate mutase-like"/>
    <property type="match status" value="1"/>
</dbReference>
<dbReference type="PROSITE" id="PS00778">
    <property type="entry name" value="HIS_ACID_PHOSPHAT_2"/>
    <property type="match status" value="1"/>
</dbReference>
<evidence type="ECO:0000256" key="17">
    <source>
        <dbReference type="ARBA" id="ARBA00044262"/>
    </source>
</evidence>
<protein>
    <recommendedName>
        <fullName evidence="16">Phytase A</fullName>
        <ecNumber evidence="4">3.1.3.8</ecNumber>
    </recommendedName>
    <alternativeName>
        <fullName evidence="17">Histidine acid phosphatase phyA</fullName>
    </alternativeName>
    <alternativeName>
        <fullName evidence="10">Myo-inositol hexakisphosphate phosphohydrolase A</fullName>
    </alternativeName>
    <alternativeName>
        <fullName evidence="9">Myo-inositol-hexaphosphate 3-phosphohydrolase A</fullName>
    </alternativeName>
</protein>
<keyword evidence="20" id="KW-0812">Transmembrane</keyword>
<accession>A0AA38RFT2</accession>
<evidence type="ECO:0000256" key="5">
    <source>
        <dbReference type="ARBA" id="ARBA00022525"/>
    </source>
</evidence>
<dbReference type="AlphaFoldDB" id="A0AA38RFT2"/>
<evidence type="ECO:0000256" key="1">
    <source>
        <dbReference type="ARBA" id="ARBA00004613"/>
    </source>
</evidence>
<feature type="disulfide bond" evidence="19">
    <location>
        <begin position="491"/>
        <end position="499"/>
    </location>
</feature>
<feature type="active site" description="Nucleophile" evidence="18">
    <location>
        <position position="132"/>
    </location>
</feature>
<dbReference type="PROSITE" id="PS00616">
    <property type="entry name" value="HIS_ACID_PHOSPHAT_1"/>
    <property type="match status" value="1"/>
</dbReference>
<name>A0AA38RFT2_9PEZI</name>
<dbReference type="CDD" id="cd07061">
    <property type="entry name" value="HP_HAP_like"/>
    <property type="match status" value="1"/>
</dbReference>
<evidence type="ECO:0000313" key="22">
    <source>
        <dbReference type="Proteomes" id="UP001174694"/>
    </source>
</evidence>
<evidence type="ECO:0000256" key="15">
    <source>
        <dbReference type="ARBA" id="ARBA00043788"/>
    </source>
</evidence>
<feature type="disulfide bond" evidence="19">
    <location>
        <begin position="121"/>
        <end position="468"/>
    </location>
</feature>
<sequence length="522" mass="56629">MRVSKVVESLGRIVPLGGRHKYSVLLEQSPDGEARTDTASGAWARRHRFALKSTMAAMSLAIVLYLALAFMRVIRAAPCPGTCDTPEHGFQCSPSLSHFWGPYSPYFSVASEIDAALPAGCELTFVQILSRHGARDPTASKTKSYSNLITRIHSDATSYGPDFDFIRHYNYTLGADQLTLFGQEEMWNSGIKFYARYQALARSATPFVRSAGQDRVVESAQNWTQGFHRARLADKGSTMPEDSFPYDILTIPEDAGYNNTLSHGTCTAFEDGPDSEIGDAAQAIWLGVFAPPITARLNANLPGVNLSDADTLSLMDLCPYNTVASAGGATISPFCGLFTEDEWRSYDYLYTLGKYYGYGAGNPLGPTQGVGWAAELVARLTGTPVEDGTSTNETLDGDASTFPLGLALYADFSHDNDMTGMYAALGLYNRTAPLSNVTRGDPAGRDAGYSASWTVPFAARMYVEKMSCPAAGAEELVRVLVNDRVIPLQGCGADELGRCRLGRFVDSLEFVREGGDWDLCFV</sequence>
<evidence type="ECO:0000256" key="19">
    <source>
        <dbReference type="PIRSR" id="PIRSR000894-2"/>
    </source>
</evidence>
<dbReference type="EMBL" id="JANBVO010000028">
    <property type="protein sequence ID" value="KAJ9138872.1"/>
    <property type="molecule type" value="Genomic_DNA"/>
</dbReference>
<evidence type="ECO:0000256" key="18">
    <source>
        <dbReference type="PIRSR" id="PIRSR000894-1"/>
    </source>
</evidence>
<proteinExistence type="inferred from homology"/>
<keyword evidence="5" id="KW-0964">Secreted</keyword>
<comment type="caution">
    <text evidence="21">The sequence shown here is derived from an EMBL/GenBank/DDBJ whole genome shotgun (WGS) entry which is preliminary data.</text>
</comment>
<evidence type="ECO:0000256" key="13">
    <source>
        <dbReference type="ARBA" id="ARBA00043721"/>
    </source>
</evidence>
<keyword evidence="20" id="KW-1133">Transmembrane helix</keyword>
<feature type="disulfide bond" evidence="19">
    <location>
        <begin position="266"/>
        <end position="520"/>
    </location>
</feature>
<dbReference type="InterPro" id="IPR000560">
    <property type="entry name" value="His_Pase_clade-2"/>
</dbReference>
<evidence type="ECO:0000256" key="11">
    <source>
        <dbReference type="ARBA" id="ARBA00043670"/>
    </source>
</evidence>
<dbReference type="PANTHER" id="PTHR20963">
    <property type="entry name" value="MULTIPLE INOSITOL POLYPHOSPHATE PHOSPHATASE-RELATED"/>
    <property type="match status" value="1"/>
</dbReference>
<evidence type="ECO:0000256" key="7">
    <source>
        <dbReference type="ARBA" id="ARBA00023157"/>
    </source>
</evidence>
<dbReference type="InterPro" id="IPR033379">
    <property type="entry name" value="Acid_Pase_AS"/>
</dbReference>
<dbReference type="PIRSF" id="PIRSF000894">
    <property type="entry name" value="Acid_phosphatase"/>
    <property type="match status" value="1"/>
</dbReference>
<comment type="catalytic activity">
    <reaction evidence="13">
        <text>1D-myo-inositol 1,2,6-trisphosphate + H2O = 1D-myo-inositol 1,2-bisphosphate + phosphate</text>
        <dbReference type="Rhea" id="RHEA:77131"/>
        <dbReference type="ChEBI" id="CHEBI:15377"/>
        <dbReference type="ChEBI" id="CHEBI:43474"/>
        <dbReference type="ChEBI" id="CHEBI:195537"/>
        <dbReference type="ChEBI" id="CHEBI:195539"/>
    </reaction>
    <physiologicalReaction direction="left-to-right" evidence="13">
        <dbReference type="Rhea" id="RHEA:77132"/>
    </physiologicalReaction>
</comment>
<keyword evidence="22" id="KW-1185">Reference proteome</keyword>
<feature type="disulfide bond" evidence="19">
    <location>
        <begin position="83"/>
        <end position="92"/>
    </location>
</feature>